<feature type="binding site" evidence="8">
    <location>
        <position position="267"/>
    </location>
    <ligand>
        <name>Zn(2+)</name>
        <dbReference type="ChEBI" id="CHEBI:29105"/>
    </ligand>
</feature>
<dbReference type="Pfam" id="PF02574">
    <property type="entry name" value="S-methyl_trans"/>
    <property type="match status" value="1"/>
</dbReference>
<dbReference type="EC" id="1.5.1.20" evidence="10"/>
<comment type="cofactor">
    <cofactor evidence="8">
        <name>Zn(2+)</name>
        <dbReference type="ChEBI" id="CHEBI:29105"/>
    </cofactor>
</comment>
<evidence type="ECO:0000256" key="2">
    <source>
        <dbReference type="ARBA" id="ARBA00004777"/>
    </source>
</evidence>
<dbReference type="GO" id="GO:0035999">
    <property type="term" value="P:tetrahydrofolate interconversion"/>
    <property type="evidence" value="ECO:0007669"/>
    <property type="project" value="UniProtKB-UniPathway"/>
</dbReference>
<name>A0A8J7H2A3_9FIRM</name>
<dbReference type="PANTHER" id="PTHR11103">
    <property type="entry name" value="SLR1189 PROTEIN"/>
    <property type="match status" value="1"/>
</dbReference>
<dbReference type="SUPFAM" id="SSF51730">
    <property type="entry name" value="FAD-linked oxidoreductase"/>
    <property type="match status" value="1"/>
</dbReference>
<evidence type="ECO:0000313" key="10">
    <source>
        <dbReference type="EMBL" id="MBH1940575.1"/>
    </source>
</evidence>
<sequence length="590" mass="66363">MKHRLIMDGSMGTYYSNLINLPGAFSETANLTTPKVIEQIHTEYILAGARMIRTNTFAANRAALKIDVKEQRLLVEAACRIAKNAVSEFTTDKNSHMIWIAGDVGPIVEDANSTWEEIFEEYKLLCDIFIDQGLHGIHFETFPSLKYIEELVPYIKERNKDMFILASFSLNKNGYSGAGISASRLMEKVGLIEGIDGCGFNCGVGSGHMYQIFKKVNFPDHKYIFAAPNAGYPEQMQNRMVFMDNEAYFAKNMRQIAELGTDLLGGCCGTTPAYMKAMIQNIDIDQPSNIRKKNQSQASGIETVEKPNDFYELFKSKKKVIAVELDPPYDANIDHILECAHILKNSKADIITFADSPLGRSRVDSILMSTKIAEETGLKVMPHVCCRDRNMISMRASLLGAYIHGIRNLLIVTGDPVPGDSRVSTTGVFDYNSIRLMEYVKEMNIEHFKTEPFYYGGALNHGRGSIEKVVARMKKKIDAGAKFFLTQPVYSIEDAERILRIKELVDTKILCGIMPLVSYRNANFIKNEFSGINVPDEIVNRYRPDMSKEEAELVGASIAREIMEFLEPVADGYYIMLPFNRVSLMEKIMG</sequence>
<dbReference type="EMBL" id="JAEAGR010000005">
    <property type="protein sequence ID" value="MBH1940575.1"/>
    <property type="molecule type" value="Genomic_DNA"/>
</dbReference>
<comment type="cofactor">
    <cofactor evidence="1">
        <name>FAD</name>
        <dbReference type="ChEBI" id="CHEBI:57692"/>
    </cofactor>
</comment>
<dbReference type="UniPathway" id="UPA00193"/>
<dbReference type="GO" id="GO:0046872">
    <property type="term" value="F:metal ion binding"/>
    <property type="evidence" value="ECO:0007669"/>
    <property type="project" value="UniProtKB-KW"/>
</dbReference>
<keyword evidence="8" id="KW-0862">Zinc</keyword>
<evidence type="ECO:0000256" key="5">
    <source>
        <dbReference type="ARBA" id="ARBA00022679"/>
    </source>
</evidence>
<dbReference type="InterPro" id="IPR003171">
    <property type="entry name" value="Mehydrof_redctse-like"/>
</dbReference>
<dbReference type="Gene3D" id="3.20.20.220">
    <property type="match status" value="1"/>
</dbReference>
<dbReference type="PANTHER" id="PTHR11103:SF18">
    <property type="entry name" value="SLR1189 PROTEIN"/>
    <property type="match status" value="1"/>
</dbReference>
<evidence type="ECO:0000256" key="7">
    <source>
        <dbReference type="ARBA" id="ARBA00023002"/>
    </source>
</evidence>
<evidence type="ECO:0000256" key="6">
    <source>
        <dbReference type="ARBA" id="ARBA00022827"/>
    </source>
</evidence>
<keyword evidence="3 8" id="KW-0489">Methyltransferase</keyword>
<dbReference type="PROSITE" id="PS50970">
    <property type="entry name" value="HCY"/>
    <property type="match status" value="1"/>
</dbReference>
<dbReference type="Gene3D" id="3.20.20.330">
    <property type="entry name" value="Homocysteine-binding-like domain"/>
    <property type="match status" value="1"/>
</dbReference>
<dbReference type="GO" id="GO:0004489">
    <property type="term" value="F:methylenetetrahydrofolate reductase [NAD(P)H] activity"/>
    <property type="evidence" value="ECO:0007669"/>
    <property type="project" value="UniProtKB-EC"/>
</dbReference>
<feature type="binding site" evidence="8">
    <location>
        <position position="268"/>
    </location>
    <ligand>
        <name>Zn(2+)</name>
        <dbReference type="ChEBI" id="CHEBI:29105"/>
    </ligand>
</feature>
<dbReference type="EC" id="2.1.1.10" evidence="10"/>
<dbReference type="CDD" id="cd00537">
    <property type="entry name" value="MTHFR"/>
    <property type="match status" value="1"/>
</dbReference>
<organism evidence="10 11">
    <name type="scientific">Mobilitalea sibirica</name>
    <dbReference type="NCBI Taxonomy" id="1462919"/>
    <lineage>
        <taxon>Bacteria</taxon>
        <taxon>Bacillati</taxon>
        <taxon>Bacillota</taxon>
        <taxon>Clostridia</taxon>
        <taxon>Lachnospirales</taxon>
        <taxon>Lachnospiraceae</taxon>
        <taxon>Mobilitalea</taxon>
    </lineage>
</organism>
<keyword evidence="8" id="KW-0479">Metal-binding</keyword>
<dbReference type="InterPro" id="IPR036589">
    <property type="entry name" value="HCY_dom_sf"/>
</dbReference>
<keyword evidence="11" id="KW-1185">Reference proteome</keyword>
<dbReference type="GO" id="GO:0032259">
    <property type="term" value="P:methylation"/>
    <property type="evidence" value="ECO:0007669"/>
    <property type="project" value="UniProtKB-KW"/>
</dbReference>
<keyword evidence="6" id="KW-0274">FAD</keyword>
<dbReference type="Pfam" id="PF02219">
    <property type="entry name" value="MTHFR"/>
    <property type="match status" value="1"/>
</dbReference>
<protein>
    <submittedName>
        <fullName evidence="10">Bifunctional homocysteine S-methyltransferase/methylenetetrahydrofolate reductase</fullName>
        <ecNumber evidence="10">1.5.1.20</ecNumber>
        <ecNumber evidence="10">2.1.1.10</ecNumber>
    </submittedName>
</protein>
<dbReference type="InterPro" id="IPR029041">
    <property type="entry name" value="FAD-linked_oxidoreductase-like"/>
</dbReference>
<comment type="pathway">
    <text evidence="2">One-carbon metabolism; tetrahydrofolate interconversion.</text>
</comment>
<reference evidence="10" key="1">
    <citation type="submission" date="2020-12" db="EMBL/GenBank/DDBJ databases">
        <title>M. sibirica DSM 26468T genome.</title>
        <authorList>
            <person name="Thieme N."/>
            <person name="Rettenmaier R."/>
            <person name="Zverlov V."/>
            <person name="Liebl W."/>
        </authorList>
    </citation>
    <scope>NUCLEOTIDE SEQUENCE</scope>
    <source>
        <strain evidence="10">DSM 26468</strain>
    </source>
</reference>
<dbReference type="AlphaFoldDB" id="A0A8J7H2A3"/>
<dbReference type="SUPFAM" id="SSF82282">
    <property type="entry name" value="Homocysteine S-methyltransferase"/>
    <property type="match status" value="1"/>
</dbReference>
<feature type="binding site" evidence="8">
    <location>
        <position position="202"/>
    </location>
    <ligand>
        <name>Zn(2+)</name>
        <dbReference type="ChEBI" id="CHEBI:29105"/>
    </ligand>
</feature>
<dbReference type="GO" id="GO:0006555">
    <property type="term" value="P:methionine metabolic process"/>
    <property type="evidence" value="ECO:0007669"/>
    <property type="project" value="InterPro"/>
</dbReference>
<evidence type="ECO:0000256" key="3">
    <source>
        <dbReference type="ARBA" id="ARBA00022603"/>
    </source>
</evidence>
<accession>A0A8J7H2A3</accession>
<keyword evidence="4" id="KW-0285">Flavoprotein</keyword>
<comment type="caution">
    <text evidence="10">The sequence shown here is derived from an EMBL/GenBank/DDBJ whole genome shotgun (WGS) entry which is preliminary data.</text>
</comment>
<keyword evidence="7 10" id="KW-0560">Oxidoreductase</keyword>
<dbReference type="NCBIfam" id="NF006396">
    <property type="entry name" value="PRK08645.1"/>
    <property type="match status" value="1"/>
</dbReference>
<keyword evidence="5 8" id="KW-0808">Transferase</keyword>
<dbReference type="Proteomes" id="UP000623269">
    <property type="component" value="Unassembled WGS sequence"/>
</dbReference>
<dbReference type="GO" id="GO:0008168">
    <property type="term" value="F:methyltransferase activity"/>
    <property type="evidence" value="ECO:0007669"/>
    <property type="project" value="UniProtKB-UniRule"/>
</dbReference>
<evidence type="ECO:0000256" key="1">
    <source>
        <dbReference type="ARBA" id="ARBA00001974"/>
    </source>
</evidence>
<evidence type="ECO:0000313" key="11">
    <source>
        <dbReference type="Proteomes" id="UP000623269"/>
    </source>
</evidence>
<feature type="domain" description="Hcy-binding" evidence="9">
    <location>
        <begin position="1"/>
        <end position="282"/>
    </location>
</feature>
<dbReference type="InterPro" id="IPR003726">
    <property type="entry name" value="HCY_dom"/>
</dbReference>
<evidence type="ECO:0000259" key="9">
    <source>
        <dbReference type="PROSITE" id="PS50970"/>
    </source>
</evidence>
<evidence type="ECO:0000256" key="4">
    <source>
        <dbReference type="ARBA" id="ARBA00022630"/>
    </source>
</evidence>
<evidence type="ECO:0000256" key="8">
    <source>
        <dbReference type="PROSITE-ProRule" id="PRU00333"/>
    </source>
</evidence>
<proteinExistence type="predicted"/>
<gene>
    <name evidence="10" type="ORF">I5677_06715</name>
</gene>